<name>A0ABV7URW7_9GAMM</name>
<organism evidence="3 4">
    <name type="scientific">Luteimonas notoginsengisoli</name>
    <dbReference type="NCBI Taxonomy" id="1578200"/>
    <lineage>
        <taxon>Bacteria</taxon>
        <taxon>Pseudomonadati</taxon>
        <taxon>Pseudomonadota</taxon>
        <taxon>Gammaproteobacteria</taxon>
        <taxon>Lysobacterales</taxon>
        <taxon>Lysobacteraceae</taxon>
        <taxon>Luteimonas</taxon>
    </lineage>
</organism>
<feature type="chain" id="PRO_5045101756" evidence="1">
    <location>
        <begin position="24"/>
        <end position="360"/>
    </location>
</feature>
<dbReference type="Pfam" id="PF01551">
    <property type="entry name" value="Peptidase_M23"/>
    <property type="match status" value="1"/>
</dbReference>
<feature type="domain" description="M23ase beta-sheet core" evidence="2">
    <location>
        <begin position="221"/>
        <end position="310"/>
    </location>
</feature>
<keyword evidence="3" id="KW-0378">Hydrolase</keyword>
<dbReference type="InterPro" id="IPR050570">
    <property type="entry name" value="Cell_wall_metabolism_enzyme"/>
</dbReference>
<proteinExistence type="predicted"/>
<reference evidence="4" key="1">
    <citation type="journal article" date="2019" name="Int. J. Syst. Evol. Microbiol.">
        <title>The Global Catalogue of Microorganisms (GCM) 10K type strain sequencing project: providing services to taxonomists for standard genome sequencing and annotation.</title>
        <authorList>
            <consortium name="The Broad Institute Genomics Platform"/>
            <consortium name="The Broad Institute Genome Sequencing Center for Infectious Disease"/>
            <person name="Wu L."/>
            <person name="Ma J."/>
        </authorList>
    </citation>
    <scope>NUCLEOTIDE SEQUENCE [LARGE SCALE GENOMIC DNA]</scope>
    <source>
        <strain evidence="4">KCTC 42211</strain>
    </source>
</reference>
<dbReference type="RefSeq" id="WP_386706669.1">
    <property type="nucleotide sequence ID" value="NZ_JBHRYF010000001.1"/>
</dbReference>
<dbReference type="PANTHER" id="PTHR21666:SF270">
    <property type="entry name" value="MUREIN HYDROLASE ACTIVATOR ENVC"/>
    <property type="match status" value="1"/>
</dbReference>
<dbReference type="CDD" id="cd12797">
    <property type="entry name" value="M23_peptidase"/>
    <property type="match status" value="1"/>
</dbReference>
<dbReference type="EMBL" id="JBHRYF010000001">
    <property type="protein sequence ID" value="MFC3659384.1"/>
    <property type="molecule type" value="Genomic_DNA"/>
</dbReference>
<comment type="caution">
    <text evidence="3">The sequence shown here is derived from an EMBL/GenBank/DDBJ whole genome shotgun (WGS) entry which is preliminary data.</text>
</comment>
<dbReference type="SUPFAM" id="SSF51261">
    <property type="entry name" value="Duplicated hybrid motif"/>
    <property type="match status" value="1"/>
</dbReference>
<dbReference type="Gene3D" id="2.70.70.10">
    <property type="entry name" value="Glucose Permease (Domain IIA)"/>
    <property type="match status" value="1"/>
</dbReference>
<evidence type="ECO:0000313" key="3">
    <source>
        <dbReference type="EMBL" id="MFC3659384.1"/>
    </source>
</evidence>
<sequence>MSTHILSAGLAVLLAAVSMPGHSQSDPPAVTTDAVPQDEPAMQAGRELSRLFLQGETDAVWARMSPQMQAALGNAVALADFRAQVTRDLGEEQAVIDESSTAAEPGAHVYLRTARWSRLPTPILMQWAMDDTGQVAGFSVQAKPGATPEAAPSPYLDYQTRTRLRLPFDGHWYVVWGGHDIAQNYHAATPGQRFAYDLLKVVGDSSHRGDGQALEDYYCWNEKILAPADGTVLEAVDGLPDQAIGTRNTKAIAGNHVMLDLGNGEYAMLAHLRQGSVAVKAGQRVVAGQELGRCGNSGNTSEPHLHFHLQDAPEFGQGNGLPAFFEHYIADGEAVERGEPVRGQTIAPGAGDAATSPSRN</sequence>
<keyword evidence="1" id="KW-0732">Signal</keyword>
<evidence type="ECO:0000259" key="2">
    <source>
        <dbReference type="Pfam" id="PF01551"/>
    </source>
</evidence>
<dbReference type="PANTHER" id="PTHR21666">
    <property type="entry name" value="PEPTIDASE-RELATED"/>
    <property type="match status" value="1"/>
</dbReference>
<protein>
    <submittedName>
        <fullName evidence="3">M23 family metallopeptidase</fullName>
        <ecNumber evidence="3">3.4.-.-</ecNumber>
    </submittedName>
</protein>
<evidence type="ECO:0000313" key="4">
    <source>
        <dbReference type="Proteomes" id="UP001595724"/>
    </source>
</evidence>
<dbReference type="EC" id="3.4.-.-" evidence="3"/>
<gene>
    <name evidence="3" type="ORF">ACFOM9_04725</name>
</gene>
<keyword evidence="4" id="KW-1185">Reference proteome</keyword>
<evidence type="ECO:0000256" key="1">
    <source>
        <dbReference type="SAM" id="SignalP"/>
    </source>
</evidence>
<accession>A0ABV7URW7</accession>
<dbReference type="InterPro" id="IPR011055">
    <property type="entry name" value="Dup_hybrid_motif"/>
</dbReference>
<dbReference type="Proteomes" id="UP001595724">
    <property type="component" value="Unassembled WGS sequence"/>
</dbReference>
<dbReference type="GO" id="GO:0016787">
    <property type="term" value="F:hydrolase activity"/>
    <property type="evidence" value="ECO:0007669"/>
    <property type="project" value="UniProtKB-KW"/>
</dbReference>
<feature type="signal peptide" evidence="1">
    <location>
        <begin position="1"/>
        <end position="23"/>
    </location>
</feature>
<dbReference type="InterPro" id="IPR016047">
    <property type="entry name" value="M23ase_b-sheet_dom"/>
</dbReference>